<evidence type="ECO:0000313" key="2">
    <source>
        <dbReference type="Proteomes" id="UP000887574"/>
    </source>
</evidence>
<evidence type="ECO:0000313" key="3">
    <source>
        <dbReference type="WBParaSite" id="jg5351"/>
    </source>
</evidence>
<dbReference type="Proteomes" id="UP000887574">
    <property type="component" value="Unplaced"/>
</dbReference>
<dbReference type="PANTHER" id="PTHR10540">
    <property type="entry name" value="EUKARYOTIC TRANSLATION INITIATION FACTOR 3 SUBUNIT F-RELATED"/>
    <property type="match status" value="1"/>
</dbReference>
<dbReference type="GO" id="GO:0008237">
    <property type="term" value="F:metallopeptidase activity"/>
    <property type="evidence" value="ECO:0007669"/>
    <property type="project" value="InterPro"/>
</dbReference>
<keyword evidence="2" id="KW-1185">Reference proteome</keyword>
<sequence>MLNFLRRKQKPPAINTVLVRSLVIKYINDHHYRQLSGEKLNGEVHGILLGRVDADGEATITNSFPVPDILSTHYIKKTMKSWFKEDSLLGWYRTGSNKSVESDVDIQKTLAKSFGSSLMLIQPTGSDQQPTALLSDKNPAGVHHFTQLGLYVEANDNAFSELFVRIALTDSPLDFVSIKNFQDVSGYERHYANLTASAVPQTNPRALPAQTEASRQILTRVIKLRRRGRIQGAYGALKRP</sequence>
<feature type="domain" description="JAB1/MPN/MOV34 metalloenzyme" evidence="1">
    <location>
        <begin position="13"/>
        <end position="111"/>
    </location>
</feature>
<dbReference type="Gene3D" id="3.40.140.10">
    <property type="entry name" value="Cytidine Deaminase, domain 2"/>
    <property type="match status" value="1"/>
</dbReference>
<protein>
    <submittedName>
        <fullName evidence="3">JAB1/MPN/MOV34 metalloenzyme domain-containing protein</fullName>
    </submittedName>
</protein>
<proteinExistence type="predicted"/>
<dbReference type="Pfam" id="PF01398">
    <property type="entry name" value="JAB"/>
    <property type="match status" value="1"/>
</dbReference>
<organism evidence="2 3">
    <name type="scientific">Ditylenchus dipsaci</name>
    <dbReference type="NCBI Taxonomy" id="166011"/>
    <lineage>
        <taxon>Eukaryota</taxon>
        <taxon>Metazoa</taxon>
        <taxon>Ecdysozoa</taxon>
        <taxon>Nematoda</taxon>
        <taxon>Chromadorea</taxon>
        <taxon>Rhabditida</taxon>
        <taxon>Tylenchina</taxon>
        <taxon>Tylenchomorpha</taxon>
        <taxon>Sphaerularioidea</taxon>
        <taxon>Anguinidae</taxon>
        <taxon>Anguininae</taxon>
        <taxon>Ditylenchus</taxon>
    </lineage>
</organism>
<evidence type="ECO:0000259" key="1">
    <source>
        <dbReference type="Pfam" id="PF01398"/>
    </source>
</evidence>
<reference evidence="3" key="1">
    <citation type="submission" date="2022-11" db="UniProtKB">
        <authorList>
            <consortium name="WormBaseParasite"/>
        </authorList>
    </citation>
    <scope>IDENTIFICATION</scope>
</reference>
<dbReference type="InterPro" id="IPR000555">
    <property type="entry name" value="JAMM/MPN+_dom"/>
</dbReference>
<name>A0A915EEW0_9BILA</name>
<accession>A0A915EEW0</accession>
<dbReference type="AlphaFoldDB" id="A0A915EEW0"/>
<dbReference type="WBParaSite" id="jg5351">
    <property type="protein sequence ID" value="jg5351"/>
    <property type="gene ID" value="jg5351"/>
</dbReference>